<dbReference type="PANTHER" id="PTHR22753:SF14">
    <property type="entry name" value="MONOACYLGLYCEROL_DIACYLGLYCEROL O-ACYLTRANSFERASE"/>
    <property type="match status" value="1"/>
</dbReference>
<dbReference type="AlphaFoldDB" id="A0AAN9I029"/>
<dbReference type="SUPFAM" id="SSF53474">
    <property type="entry name" value="alpha/beta-Hydrolases"/>
    <property type="match status" value="1"/>
</dbReference>
<evidence type="ECO:0000256" key="4">
    <source>
        <dbReference type="RuleBase" id="RU367023"/>
    </source>
</evidence>
<comment type="similarity">
    <text evidence="1 4">Belongs to the diacylglycerol acyltransferase family.</text>
</comment>
<feature type="region of interest" description="Disordered" evidence="5">
    <location>
        <begin position="347"/>
        <end position="378"/>
    </location>
</feature>
<organism evidence="6 7">
    <name type="scientific">Crotalaria pallida</name>
    <name type="common">Smooth rattlebox</name>
    <name type="synonym">Crotalaria striata</name>
    <dbReference type="NCBI Taxonomy" id="3830"/>
    <lineage>
        <taxon>Eukaryota</taxon>
        <taxon>Viridiplantae</taxon>
        <taxon>Streptophyta</taxon>
        <taxon>Embryophyta</taxon>
        <taxon>Tracheophyta</taxon>
        <taxon>Spermatophyta</taxon>
        <taxon>Magnoliopsida</taxon>
        <taxon>eudicotyledons</taxon>
        <taxon>Gunneridae</taxon>
        <taxon>Pentapetalae</taxon>
        <taxon>rosids</taxon>
        <taxon>fabids</taxon>
        <taxon>Fabales</taxon>
        <taxon>Fabaceae</taxon>
        <taxon>Papilionoideae</taxon>
        <taxon>50 kb inversion clade</taxon>
        <taxon>genistoids sensu lato</taxon>
        <taxon>core genistoids</taxon>
        <taxon>Crotalarieae</taxon>
        <taxon>Crotalaria</taxon>
    </lineage>
</organism>
<keyword evidence="3" id="KW-0012">Acyltransferase</keyword>
<feature type="compositionally biased region" description="Basic and acidic residues" evidence="5">
    <location>
        <begin position="354"/>
        <end position="366"/>
    </location>
</feature>
<dbReference type="GO" id="GO:0019432">
    <property type="term" value="P:triglyceride biosynthetic process"/>
    <property type="evidence" value="ECO:0007669"/>
    <property type="project" value="UniProtKB-ARBA"/>
</dbReference>
<dbReference type="Proteomes" id="UP001372338">
    <property type="component" value="Unassembled WGS sequence"/>
</dbReference>
<evidence type="ECO:0000313" key="7">
    <source>
        <dbReference type="Proteomes" id="UP001372338"/>
    </source>
</evidence>
<dbReference type="EC" id="2.3.1.-" evidence="4"/>
<comment type="caution">
    <text evidence="6">The sequence shown here is derived from an EMBL/GenBank/DDBJ whole genome shotgun (WGS) entry which is preliminary data.</text>
</comment>
<dbReference type="GO" id="GO:0005789">
    <property type="term" value="C:endoplasmic reticulum membrane"/>
    <property type="evidence" value="ECO:0007669"/>
    <property type="project" value="UniProtKB-SubCell"/>
</dbReference>
<evidence type="ECO:0000256" key="5">
    <source>
        <dbReference type="SAM" id="MobiDB-lite"/>
    </source>
</evidence>
<keyword evidence="7" id="KW-1185">Reference proteome</keyword>
<evidence type="ECO:0000256" key="3">
    <source>
        <dbReference type="ARBA" id="ARBA00023315"/>
    </source>
</evidence>
<gene>
    <name evidence="6" type="ORF">RIF29_24345</name>
</gene>
<dbReference type="InterPro" id="IPR029058">
    <property type="entry name" value="AB_hydrolase_fold"/>
</dbReference>
<keyword evidence="4" id="KW-0256">Endoplasmic reticulum</keyword>
<comment type="subcellular location">
    <subcellularLocation>
        <location evidence="4">Endoplasmic reticulum membrane</location>
        <topology evidence="4">Multi-pass membrane protein</topology>
    </subcellularLocation>
</comment>
<evidence type="ECO:0000256" key="1">
    <source>
        <dbReference type="ARBA" id="ARBA00005420"/>
    </source>
</evidence>
<dbReference type="InterPro" id="IPR007130">
    <property type="entry name" value="DAGAT"/>
</dbReference>
<name>A0AAN9I029_CROPI</name>
<dbReference type="Pfam" id="PF03982">
    <property type="entry name" value="DAGAT"/>
    <property type="match status" value="1"/>
</dbReference>
<keyword evidence="2 4" id="KW-0808">Transferase</keyword>
<reference evidence="6 7" key="1">
    <citation type="submission" date="2024-01" db="EMBL/GenBank/DDBJ databases">
        <title>The genomes of 5 underutilized Papilionoideae crops provide insights into root nodulation and disease resistanc.</title>
        <authorList>
            <person name="Yuan L."/>
        </authorList>
    </citation>
    <scope>NUCLEOTIDE SEQUENCE [LARGE SCALE GENOMIC DNA]</scope>
    <source>
        <strain evidence="6">ZHUSHIDOU_FW_LH</strain>
        <tissue evidence="6">Leaf</tissue>
    </source>
</reference>
<sequence>MAASSCLDVGRTSTLLSSQSLQHENGASSVVVDTDNTHQSNGPVFISIAIVEEGDKLIFLGNQVNLPCNVLSWTELVEEAVKIEHSLSPNKPFYLVGDSLGGCLAFAVDARTLLWKLKLLKSAASYANSRVHAVKAEVLVLASCKDKILPSENEAQRLARSLENCKVRNFKDNGHTFLLEDGIDLLTIIKGTCMYRRSRRLDFVRDFIPPSMTEFRYARDQVYGLFRYVIGSVMFLTLEDGKIVKEGHYASLISLSASVDEGNGEFFLVFRVFCDGLGEVLGAIPVSATNIFKFLSTKSYVLLYPGGVPEALHFKDEEYKMIWLDQPEFVRMAAQFGGTIVPFGPVGEDDIGEEANKNKRHGEYAEGQRSNQPTLPSD</sequence>
<feature type="compositionally biased region" description="Polar residues" evidence="5">
    <location>
        <begin position="368"/>
        <end position="378"/>
    </location>
</feature>
<protein>
    <recommendedName>
        <fullName evidence="4">Acyltransferase</fullName>
        <ecNumber evidence="4">2.3.1.-</ecNumber>
    </recommendedName>
</protein>
<dbReference type="GO" id="GO:0004144">
    <property type="term" value="F:diacylglycerol O-acyltransferase activity"/>
    <property type="evidence" value="ECO:0007669"/>
    <property type="project" value="UniProtKB-ARBA"/>
</dbReference>
<accession>A0AAN9I029</accession>
<evidence type="ECO:0000256" key="2">
    <source>
        <dbReference type="ARBA" id="ARBA00022679"/>
    </source>
</evidence>
<dbReference type="EMBL" id="JAYWIO010000005">
    <property type="protein sequence ID" value="KAK7258760.1"/>
    <property type="molecule type" value="Genomic_DNA"/>
</dbReference>
<dbReference type="Gene3D" id="3.40.50.1820">
    <property type="entry name" value="alpha/beta hydrolase"/>
    <property type="match status" value="1"/>
</dbReference>
<dbReference type="PANTHER" id="PTHR22753">
    <property type="entry name" value="TRANSMEMBRANE PROTEIN 68"/>
    <property type="match status" value="1"/>
</dbReference>
<proteinExistence type="inferred from homology"/>
<evidence type="ECO:0000313" key="6">
    <source>
        <dbReference type="EMBL" id="KAK7258760.1"/>
    </source>
</evidence>